<dbReference type="EMBL" id="ABEU02000014">
    <property type="status" value="NOT_ANNOTATED_CDS"/>
    <property type="molecule type" value="Genomic_DNA"/>
</dbReference>
<reference evidence="2 3" key="2">
    <citation type="journal article" date="2018" name="Plant J.">
        <title>The Physcomitrella patens chromosome-scale assembly reveals moss genome structure and evolution.</title>
        <authorList>
            <person name="Lang D."/>
            <person name="Ullrich K.K."/>
            <person name="Murat F."/>
            <person name="Fuchs J."/>
            <person name="Jenkins J."/>
            <person name="Haas F.B."/>
            <person name="Piednoel M."/>
            <person name="Gundlach H."/>
            <person name="Van Bel M."/>
            <person name="Meyberg R."/>
            <person name="Vives C."/>
            <person name="Morata J."/>
            <person name="Symeonidi A."/>
            <person name="Hiss M."/>
            <person name="Muchero W."/>
            <person name="Kamisugi Y."/>
            <person name="Saleh O."/>
            <person name="Blanc G."/>
            <person name="Decker E.L."/>
            <person name="van Gessel N."/>
            <person name="Grimwood J."/>
            <person name="Hayes R.D."/>
            <person name="Graham S.W."/>
            <person name="Gunter L.E."/>
            <person name="McDaniel S.F."/>
            <person name="Hoernstein S.N.W."/>
            <person name="Larsson A."/>
            <person name="Li F.W."/>
            <person name="Perroud P.F."/>
            <person name="Phillips J."/>
            <person name="Ranjan P."/>
            <person name="Rokshar D.S."/>
            <person name="Rothfels C.J."/>
            <person name="Schneider L."/>
            <person name="Shu S."/>
            <person name="Stevenson D.W."/>
            <person name="Thummler F."/>
            <person name="Tillich M."/>
            <person name="Villarreal Aguilar J.C."/>
            <person name="Widiez T."/>
            <person name="Wong G.K."/>
            <person name="Wymore A."/>
            <person name="Zhang Y."/>
            <person name="Zimmer A.D."/>
            <person name="Quatrano R.S."/>
            <person name="Mayer K.F.X."/>
            <person name="Goodstein D."/>
            <person name="Casacuberta J.M."/>
            <person name="Vandepoele K."/>
            <person name="Reski R."/>
            <person name="Cuming A.C."/>
            <person name="Tuskan G.A."/>
            <person name="Maumus F."/>
            <person name="Salse J."/>
            <person name="Schmutz J."/>
            <person name="Rensing S.A."/>
        </authorList>
    </citation>
    <scope>NUCLEOTIDE SEQUENCE [LARGE SCALE GENOMIC DNA]</scope>
    <source>
        <strain evidence="2 3">cv. Gransden 2004</strain>
    </source>
</reference>
<accession>A0A7I4B1K2</accession>
<evidence type="ECO:0000313" key="3">
    <source>
        <dbReference type="Proteomes" id="UP000006727"/>
    </source>
</evidence>
<dbReference type="EnsemblPlants" id="Pp3c14_9220V3.2">
    <property type="protein sequence ID" value="Pp3c14_9220V3.2"/>
    <property type="gene ID" value="Pp3c14_9220"/>
</dbReference>
<dbReference type="Proteomes" id="UP000006727">
    <property type="component" value="Chromosome 14"/>
</dbReference>
<organism evidence="2 3">
    <name type="scientific">Physcomitrium patens</name>
    <name type="common">Spreading-leaved earth moss</name>
    <name type="synonym">Physcomitrella patens</name>
    <dbReference type="NCBI Taxonomy" id="3218"/>
    <lineage>
        <taxon>Eukaryota</taxon>
        <taxon>Viridiplantae</taxon>
        <taxon>Streptophyta</taxon>
        <taxon>Embryophyta</taxon>
        <taxon>Bryophyta</taxon>
        <taxon>Bryophytina</taxon>
        <taxon>Bryopsida</taxon>
        <taxon>Funariidae</taxon>
        <taxon>Funariales</taxon>
        <taxon>Funariaceae</taxon>
        <taxon>Physcomitrium</taxon>
    </lineage>
</organism>
<reference evidence="2" key="3">
    <citation type="submission" date="2020-12" db="UniProtKB">
        <authorList>
            <consortium name="EnsemblPlants"/>
        </authorList>
    </citation>
    <scope>IDENTIFICATION</scope>
</reference>
<dbReference type="Gramene" id="Pp3c14_9220V3.2">
    <property type="protein sequence ID" value="Pp3c14_9220V3.2"/>
    <property type="gene ID" value="Pp3c14_9220"/>
</dbReference>
<reference evidence="2 3" key="1">
    <citation type="journal article" date="2008" name="Science">
        <title>The Physcomitrella genome reveals evolutionary insights into the conquest of land by plants.</title>
        <authorList>
            <person name="Rensing S."/>
            <person name="Lang D."/>
            <person name="Zimmer A."/>
            <person name="Terry A."/>
            <person name="Salamov A."/>
            <person name="Shapiro H."/>
            <person name="Nishiyama T."/>
            <person name="Perroud P.-F."/>
            <person name="Lindquist E."/>
            <person name="Kamisugi Y."/>
            <person name="Tanahashi T."/>
            <person name="Sakakibara K."/>
            <person name="Fujita T."/>
            <person name="Oishi K."/>
            <person name="Shin-I T."/>
            <person name="Kuroki Y."/>
            <person name="Toyoda A."/>
            <person name="Suzuki Y."/>
            <person name="Hashimoto A."/>
            <person name="Yamaguchi K."/>
            <person name="Sugano A."/>
            <person name="Kohara Y."/>
            <person name="Fujiyama A."/>
            <person name="Anterola A."/>
            <person name="Aoki S."/>
            <person name="Ashton N."/>
            <person name="Barbazuk W.B."/>
            <person name="Barker E."/>
            <person name="Bennetzen J."/>
            <person name="Bezanilla M."/>
            <person name="Blankenship R."/>
            <person name="Cho S.H."/>
            <person name="Dutcher S."/>
            <person name="Estelle M."/>
            <person name="Fawcett J.A."/>
            <person name="Gundlach H."/>
            <person name="Hanada K."/>
            <person name="Heyl A."/>
            <person name="Hicks K.A."/>
            <person name="Hugh J."/>
            <person name="Lohr M."/>
            <person name="Mayer K."/>
            <person name="Melkozernov A."/>
            <person name="Murata T."/>
            <person name="Nelson D."/>
            <person name="Pils B."/>
            <person name="Prigge M."/>
            <person name="Reiss B."/>
            <person name="Renner T."/>
            <person name="Rombauts S."/>
            <person name="Rushton P."/>
            <person name="Sanderfoot A."/>
            <person name="Schween G."/>
            <person name="Shiu S.-H."/>
            <person name="Stueber K."/>
            <person name="Theodoulou F.L."/>
            <person name="Tu H."/>
            <person name="Van de Peer Y."/>
            <person name="Verrier P.J."/>
            <person name="Waters E."/>
            <person name="Wood A."/>
            <person name="Yang L."/>
            <person name="Cove D."/>
            <person name="Cuming A."/>
            <person name="Hasebe M."/>
            <person name="Lucas S."/>
            <person name="Mishler D.B."/>
            <person name="Reski R."/>
            <person name="Grigoriev I."/>
            <person name="Quatrano R.S."/>
            <person name="Boore J.L."/>
        </authorList>
    </citation>
    <scope>NUCLEOTIDE SEQUENCE [LARGE SCALE GENOMIC DNA]</scope>
    <source>
        <strain evidence="2 3">cv. Gransden 2004</strain>
    </source>
</reference>
<name>A0A7I4B1K2_PHYPA</name>
<protein>
    <submittedName>
        <fullName evidence="2">Uncharacterized protein</fullName>
    </submittedName>
</protein>
<keyword evidence="3" id="KW-1185">Reference proteome</keyword>
<keyword evidence="1" id="KW-0732">Signal</keyword>
<feature type="signal peptide" evidence="1">
    <location>
        <begin position="1"/>
        <end position="21"/>
    </location>
</feature>
<dbReference type="AlphaFoldDB" id="A0A7I4B1K2"/>
<sequence length="68" mass="7574">MPTPALPALALSLLLLLVARATLVAAAAPDDITFYENFESSWKGRWIVTKNQEYKGMSNLSVFFFVHT</sequence>
<proteinExistence type="predicted"/>
<evidence type="ECO:0000256" key="1">
    <source>
        <dbReference type="SAM" id="SignalP"/>
    </source>
</evidence>
<evidence type="ECO:0000313" key="2">
    <source>
        <dbReference type="EnsemblPlants" id="Pp3c14_9220V3.2"/>
    </source>
</evidence>
<feature type="chain" id="PRO_5029741651" evidence="1">
    <location>
        <begin position="22"/>
        <end position="68"/>
    </location>
</feature>